<keyword evidence="10" id="KW-0175">Coiled coil</keyword>
<organism evidence="13 14">
    <name type="scientific">Bradyrhizobium arachidis</name>
    <dbReference type="NCBI Taxonomy" id="858423"/>
    <lineage>
        <taxon>Bacteria</taxon>
        <taxon>Pseudomonadati</taxon>
        <taxon>Pseudomonadota</taxon>
        <taxon>Alphaproteobacteria</taxon>
        <taxon>Hyphomicrobiales</taxon>
        <taxon>Nitrobacteraceae</taxon>
        <taxon>Bradyrhizobium</taxon>
    </lineage>
</organism>
<dbReference type="RefSeq" id="WP_092220595.1">
    <property type="nucleotide sequence ID" value="NZ_CP030050.1"/>
</dbReference>
<evidence type="ECO:0000256" key="6">
    <source>
        <dbReference type="ARBA" id="ARBA00022691"/>
    </source>
</evidence>
<dbReference type="Gene3D" id="3.40.50.150">
    <property type="entry name" value="Vaccinia Virus protein VP39"/>
    <property type="match status" value="1"/>
</dbReference>
<dbReference type="Proteomes" id="UP000594015">
    <property type="component" value="Chromosome"/>
</dbReference>
<gene>
    <name evidence="13" type="ORF">WN72_09350</name>
</gene>
<feature type="coiled-coil region" evidence="10">
    <location>
        <begin position="577"/>
        <end position="604"/>
    </location>
</feature>
<evidence type="ECO:0000313" key="13">
    <source>
        <dbReference type="EMBL" id="QOZ66557.1"/>
    </source>
</evidence>
<dbReference type="Pfam" id="PF02384">
    <property type="entry name" value="N6_Mtase"/>
    <property type="match status" value="1"/>
</dbReference>
<dbReference type="GO" id="GO:0003677">
    <property type="term" value="F:DNA binding"/>
    <property type="evidence" value="ECO:0007669"/>
    <property type="project" value="UniProtKB-KW"/>
</dbReference>
<name>A0AAE7NKC4_9BRAD</name>
<dbReference type="Gene3D" id="3.90.220.20">
    <property type="entry name" value="DNA methylase specificity domains"/>
    <property type="match status" value="1"/>
</dbReference>
<evidence type="ECO:0000256" key="7">
    <source>
        <dbReference type="ARBA" id="ARBA00022747"/>
    </source>
</evidence>
<evidence type="ECO:0000256" key="5">
    <source>
        <dbReference type="ARBA" id="ARBA00022679"/>
    </source>
</evidence>
<evidence type="ECO:0000256" key="2">
    <source>
        <dbReference type="ARBA" id="ARBA00010923"/>
    </source>
</evidence>
<protein>
    <recommendedName>
        <fullName evidence="3">site-specific DNA-methyltransferase (adenine-specific)</fullName>
        <ecNumber evidence="3">2.1.1.72</ecNumber>
    </recommendedName>
</protein>
<dbReference type="EC" id="2.1.1.72" evidence="3"/>
<dbReference type="GO" id="GO:0008170">
    <property type="term" value="F:N-methyltransferase activity"/>
    <property type="evidence" value="ECO:0007669"/>
    <property type="project" value="InterPro"/>
</dbReference>
<keyword evidence="5" id="KW-0808">Transferase</keyword>
<keyword evidence="6" id="KW-0949">S-adenosyl-L-methionine</keyword>
<comment type="similarity">
    <text evidence="2">Belongs to the type-I restriction system S methylase family.</text>
</comment>
<dbReference type="CDD" id="cd16961">
    <property type="entry name" value="RMtype1_S_TRD-CR_like"/>
    <property type="match status" value="1"/>
</dbReference>
<dbReference type="InterPro" id="IPR044946">
    <property type="entry name" value="Restrct_endonuc_typeI_TRD_sf"/>
</dbReference>
<dbReference type="InterPro" id="IPR000055">
    <property type="entry name" value="Restrct_endonuc_typeI_TRD"/>
</dbReference>
<keyword evidence="4" id="KW-0489">Methyltransferase</keyword>
<evidence type="ECO:0000313" key="14">
    <source>
        <dbReference type="Proteomes" id="UP000594015"/>
    </source>
</evidence>
<evidence type="ECO:0000259" key="11">
    <source>
        <dbReference type="Pfam" id="PF01420"/>
    </source>
</evidence>
<evidence type="ECO:0000256" key="1">
    <source>
        <dbReference type="ARBA" id="ARBA00006594"/>
    </source>
</evidence>
<keyword evidence="7" id="KW-0680">Restriction system</keyword>
<feature type="domain" description="DNA methylase adenine-specific" evidence="12">
    <location>
        <begin position="269"/>
        <end position="408"/>
    </location>
</feature>
<accession>A0AAE7NKC4</accession>
<dbReference type="GO" id="GO:0009307">
    <property type="term" value="P:DNA restriction-modification system"/>
    <property type="evidence" value="ECO:0007669"/>
    <property type="project" value="UniProtKB-KW"/>
</dbReference>
<dbReference type="InterPro" id="IPR051537">
    <property type="entry name" value="DNA_Adenine_Mtase"/>
</dbReference>
<feature type="domain" description="Type I restriction modification DNA specificity" evidence="11">
    <location>
        <begin position="470"/>
        <end position="591"/>
    </location>
</feature>
<comment type="catalytic activity">
    <reaction evidence="9">
        <text>a 2'-deoxyadenosine in DNA + S-adenosyl-L-methionine = an N(6)-methyl-2'-deoxyadenosine in DNA + S-adenosyl-L-homocysteine + H(+)</text>
        <dbReference type="Rhea" id="RHEA:15197"/>
        <dbReference type="Rhea" id="RHEA-COMP:12418"/>
        <dbReference type="Rhea" id="RHEA-COMP:12419"/>
        <dbReference type="ChEBI" id="CHEBI:15378"/>
        <dbReference type="ChEBI" id="CHEBI:57856"/>
        <dbReference type="ChEBI" id="CHEBI:59789"/>
        <dbReference type="ChEBI" id="CHEBI:90615"/>
        <dbReference type="ChEBI" id="CHEBI:90616"/>
        <dbReference type="EC" id="2.1.1.72"/>
    </reaction>
</comment>
<dbReference type="InterPro" id="IPR003356">
    <property type="entry name" value="DNA_methylase_A-5"/>
</dbReference>
<comment type="similarity">
    <text evidence="1">Belongs to the N(4)/N(6)-methyltransferase family.</text>
</comment>
<evidence type="ECO:0000256" key="8">
    <source>
        <dbReference type="ARBA" id="ARBA00023125"/>
    </source>
</evidence>
<evidence type="ECO:0000259" key="12">
    <source>
        <dbReference type="Pfam" id="PF02384"/>
    </source>
</evidence>
<proteinExistence type="inferred from homology"/>
<dbReference type="SUPFAM" id="SSF116734">
    <property type="entry name" value="DNA methylase specificity domain"/>
    <property type="match status" value="1"/>
</dbReference>
<dbReference type="GO" id="GO:0009007">
    <property type="term" value="F:site-specific DNA-methyltransferase (adenine-specific) activity"/>
    <property type="evidence" value="ECO:0007669"/>
    <property type="project" value="UniProtKB-EC"/>
</dbReference>
<evidence type="ECO:0000256" key="3">
    <source>
        <dbReference type="ARBA" id="ARBA00011900"/>
    </source>
</evidence>
<dbReference type="SUPFAM" id="SSF53335">
    <property type="entry name" value="S-adenosyl-L-methionine-dependent methyltransferases"/>
    <property type="match status" value="1"/>
</dbReference>
<reference evidence="13 14" key="1">
    <citation type="submission" date="2018-06" db="EMBL/GenBank/DDBJ databases">
        <title>Comparative genomics of Bradyrhizobium nodulating Arachidis hypogaea.</title>
        <authorList>
            <person name="Li Y."/>
        </authorList>
    </citation>
    <scope>NUCLEOTIDE SEQUENCE [LARGE SCALE GENOMIC DNA]</scope>
    <source>
        <strain evidence="13 14">CCBAU 051107</strain>
    </source>
</reference>
<dbReference type="PANTHER" id="PTHR42933:SF3">
    <property type="entry name" value="TYPE I RESTRICTION ENZYME MJAVIII METHYLASE SUBUNIT"/>
    <property type="match status" value="1"/>
</dbReference>
<evidence type="ECO:0000256" key="9">
    <source>
        <dbReference type="ARBA" id="ARBA00047942"/>
    </source>
</evidence>
<dbReference type="InterPro" id="IPR029063">
    <property type="entry name" value="SAM-dependent_MTases_sf"/>
</dbReference>
<dbReference type="AlphaFoldDB" id="A0AAE7NKC4"/>
<dbReference type="Pfam" id="PF01420">
    <property type="entry name" value="Methylase_S"/>
    <property type="match status" value="1"/>
</dbReference>
<dbReference type="PANTHER" id="PTHR42933">
    <property type="entry name" value="SLR6095 PROTEIN"/>
    <property type="match status" value="1"/>
</dbReference>
<evidence type="ECO:0000256" key="10">
    <source>
        <dbReference type="SAM" id="Coils"/>
    </source>
</evidence>
<sequence>MTFAQTIPLQLYQNVASIWRDSGANADPLDWIEVILEMFIIARRSAGVKSALEIDQGELTPSIWRTLRTELDQELELPASDRGHHSLAESTPGLLEKTRRAVAEAFSSNPEVIDSEYARALLRFLVHAPQTGLRRSALGYFTWPDYLAPLLTALMGKPSEQPVYCPFDSSGWMPLLLADAGWSVDCELANSQAARILLLFASLGDYKLKAHVNDPIRQPSWLDGEKLRQFAHSAAITTFGLRLGSDFTNESYERFPVRFHYGEGNQIAHVIAQTKGRAVIVVPESFLFRTAGGERDYKEQLVRRGMLAAVIRLPRDVFASYANVQSSLLIFETLGGKNGDVLFVDASDEIGVKSRAKGEPANDPLQQIKSIVEARRVTSISQVATYDEIAAQEFNISVDRYIRDETEQKIENALDSAKTVELIDVADIIRPQAVPSAGETGHEHTLLEVSLQDIQPDGSIRTPTKQIQVDDSALGKVMRQKLEPGDLLLSVRGRIGAVGIVPEFSGPDWLASQAFVILRLRKSSHISALILYRYLASPLGQWLMHSLATSGTVPMISMGDVRKIRVMIPTVQEQREIERQYDKVLKLRSQIKQLEKLADDLNEASWPMTKLSVTARD</sequence>
<dbReference type="EMBL" id="CP030050">
    <property type="protein sequence ID" value="QOZ66557.1"/>
    <property type="molecule type" value="Genomic_DNA"/>
</dbReference>
<dbReference type="KEGG" id="barh:WN72_09350"/>
<dbReference type="GO" id="GO:0032259">
    <property type="term" value="P:methylation"/>
    <property type="evidence" value="ECO:0007669"/>
    <property type="project" value="UniProtKB-KW"/>
</dbReference>
<evidence type="ECO:0000256" key="4">
    <source>
        <dbReference type="ARBA" id="ARBA00022603"/>
    </source>
</evidence>
<keyword evidence="8" id="KW-0238">DNA-binding</keyword>